<proteinExistence type="predicted"/>
<dbReference type="EMBL" id="WBMT01000018">
    <property type="protein sequence ID" value="KAB2343765.1"/>
    <property type="molecule type" value="Genomic_DNA"/>
</dbReference>
<dbReference type="Proteomes" id="UP000468735">
    <property type="component" value="Unassembled WGS sequence"/>
</dbReference>
<feature type="region of interest" description="Disordered" evidence="1">
    <location>
        <begin position="123"/>
        <end position="157"/>
    </location>
</feature>
<evidence type="ECO:0000256" key="1">
    <source>
        <dbReference type="SAM" id="MobiDB-lite"/>
    </source>
</evidence>
<sequence length="157" mass="17645">MIIVLMNYIKKYTDGTITVRPEWVPRLNDIGGIADVLREIDKHVRWPNGPEVAVIERRNLRLADPLDQRDHACVNHPEADVGVGALQVSPPVSRMWHQQSSSAMTNSGTNSTLVSQMRLIRGSRAQARRSARPRIDRPWSGRTRCGAYVPGASRRQT</sequence>
<keyword evidence="3" id="KW-1185">Reference proteome</keyword>
<evidence type="ECO:0000313" key="3">
    <source>
        <dbReference type="Proteomes" id="UP000468735"/>
    </source>
</evidence>
<protein>
    <submittedName>
        <fullName evidence="2">Uncharacterized protein</fullName>
    </submittedName>
</protein>
<name>A0A6H9YS63_9ACTN</name>
<gene>
    <name evidence="2" type="ORF">F8566_34200</name>
</gene>
<comment type="caution">
    <text evidence="2">The sequence shown here is derived from an EMBL/GenBank/DDBJ whole genome shotgun (WGS) entry which is preliminary data.</text>
</comment>
<accession>A0A6H9YS63</accession>
<organism evidence="2 3">
    <name type="scientific">Actinomadura rudentiformis</name>
    <dbReference type="NCBI Taxonomy" id="359158"/>
    <lineage>
        <taxon>Bacteria</taxon>
        <taxon>Bacillati</taxon>
        <taxon>Actinomycetota</taxon>
        <taxon>Actinomycetes</taxon>
        <taxon>Streptosporangiales</taxon>
        <taxon>Thermomonosporaceae</taxon>
        <taxon>Actinomadura</taxon>
    </lineage>
</organism>
<dbReference type="RefSeq" id="WP_151565989.1">
    <property type="nucleotide sequence ID" value="NZ_WBMT01000018.1"/>
</dbReference>
<reference evidence="2 3" key="1">
    <citation type="submission" date="2019-09" db="EMBL/GenBank/DDBJ databases">
        <title>Actinomadura physcomitrii sp. nov., a novel actinomycete isolated from moss [Physcomitrium sphaericum (Ludw) Fuernr].</title>
        <authorList>
            <person name="Zhuang X."/>
            <person name="Liu C."/>
        </authorList>
    </citation>
    <scope>NUCLEOTIDE SEQUENCE [LARGE SCALE GENOMIC DNA]</scope>
    <source>
        <strain evidence="2 3">HMC1</strain>
    </source>
</reference>
<evidence type="ECO:0000313" key="2">
    <source>
        <dbReference type="EMBL" id="KAB2343765.1"/>
    </source>
</evidence>
<dbReference type="AlphaFoldDB" id="A0A6H9YS63"/>
<dbReference type="OrthoDB" id="9935928at2"/>